<dbReference type="EMBL" id="CDPU01000015">
    <property type="protein sequence ID" value="CEO49534.1"/>
    <property type="molecule type" value="Genomic_DNA"/>
</dbReference>
<keyword evidence="7" id="KW-0378">Hydrolase</keyword>
<evidence type="ECO:0000256" key="6">
    <source>
        <dbReference type="ARBA" id="ARBA00022741"/>
    </source>
</evidence>
<dbReference type="InterPro" id="IPR001474">
    <property type="entry name" value="GTP_CycHdrlase_I"/>
</dbReference>
<proteinExistence type="inferred from homology"/>
<evidence type="ECO:0000256" key="2">
    <source>
        <dbReference type="ARBA" id="ARBA00005080"/>
    </source>
</evidence>
<dbReference type="GO" id="GO:0005737">
    <property type="term" value="C:cytoplasm"/>
    <property type="evidence" value="ECO:0007669"/>
    <property type="project" value="TreeGrafter"/>
</dbReference>
<name>A0A0B7JX00_BIOOC</name>
<organism evidence="12">
    <name type="scientific">Bionectria ochroleuca</name>
    <name type="common">Gliocladium roseum</name>
    <dbReference type="NCBI Taxonomy" id="29856"/>
    <lineage>
        <taxon>Eukaryota</taxon>
        <taxon>Fungi</taxon>
        <taxon>Dikarya</taxon>
        <taxon>Ascomycota</taxon>
        <taxon>Pezizomycotina</taxon>
        <taxon>Sordariomycetes</taxon>
        <taxon>Hypocreomycetidae</taxon>
        <taxon>Hypocreales</taxon>
        <taxon>Bionectriaceae</taxon>
        <taxon>Clonostachys</taxon>
    </lineage>
</organism>
<sequence length="213" mass="23918">MRARPRSPIRSIDGIGSAYTKREEVAVRLAKMESAVRTLLECIGEDTKREGLKDTPSRYAKALLFLTKGYQSNVNEVINGALFHGGHNQMIIVKNIDISSLCEHHLVPFTGKIHIGYIPSKMVIGLSKIARIAEIFSRRLQIQERLTEEVAQAIMDILTPQGVAVVMESSHMCMVIRGVEKTSSTTLTRCMRGCFQREARLSEEFLHLVNVHQ</sequence>
<evidence type="ECO:0000256" key="10">
    <source>
        <dbReference type="ARBA" id="ARBA00030854"/>
    </source>
</evidence>
<dbReference type="PANTHER" id="PTHR11109">
    <property type="entry name" value="GTP CYCLOHYDROLASE I"/>
    <property type="match status" value="1"/>
</dbReference>
<evidence type="ECO:0000256" key="7">
    <source>
        <dbReference type="ARBA" id="ARBA00022801"/>
    </source>
</evidence>
<reference evidence="12" key="1">
    <citation type="submission" date="2015-01" db="EMBL/GenBank/DDBJ databases">
        <authorList>
            <person name="Durling Mikael"/>
        </authorList>
    </citation>
    <scope>NUCLEOTIDE SEQUENCE</scope>
</reference>
<accession>A0A0B7JX00</accession>
<dbReference type="Gene3D" id="3.30.1130.10">
    <property type="match status" value="1"/>
</dbReference>
<keyword evidence="9" id="KW-0342">GTP-binding</keyword>
<dbReference type="Gene3D" id="1.10.286.10">
    <property type="match status" value="1"/>
</dbReference>
<dbReference type="FunFam" id="3.30.1130.10:FF:000001">
    <property type="entry name" value="GTP cyclohydrolase 1"/>
    <property type="match status" value="1"/>
</dbReference>
<protein>
    <recommendedName>
        <fullName evidence="5">GTP cyclohydrolase 1</fullName>
        <ecNumber evidence="4">3.5.4.16</ecNumber>
    </recommendedName>
    <alternativeName>
        <fullName evidence="10">GTP cyclohydrolase I</fullName>
    </alternativeName>
</protein>
<dbReference type="InterPro" id="IPR043134">
    <property type="entry name" value="GTP-CH-I_N"/>
</dbReference>
<dbReference type="GO" id="GO:0003934">
    <property type="term" value="F:GTP cyclohydrolase I activity"/>
    <property type="evidence" value="ECO:0007669"/>
    <property type="project" value="UniProtKB-EC"/>
</dbReference>
<dbReference type="PANTHER" id="PTHR11109:SF7">
    <property type="entry name" value="GTP CYCLOHYDROLASE 1"/>
    <property type="match status" value="1"/>
</dbReference>
<evidence type="ECO:0000256" key="9">
    <source>
        <dbReference type="ARBA" id="ARBA00023134"/>
    </source>
</evidence>
<dbReference type="UniPathway" id="UPA00848">
    <property type="reaction ID" value="UER00151"/>
</dbReference>
<evidence type="ECO:0000256" key="4">
    <source>
        <dbReference type="ARBA" id="ARBA00012715"/>
    </source>
</evidence>
<dbReference type="GO" id="GO:0005525">
    <property type="term" value="F:GTP binding"/>
    <property type="evidence" value="ECO:0007669"/>
    <property type="project" value="UniProtKB-KW"/>
</dbReference>
<dbReference type="NCBIfam" id="TIGR00063">
    <property type="entry name" value="folE"/>
    <property type="match status" value="1"/>
</dbReference>
<evidence type="ECO:0000256" key="5">
    <source>
        <dbReference type="ARBA" id="ARBA00017272"/>
    </source>
</evidence>
<dbReference type="EC" id="3.5.4.16" evidence="4"/>
<gene>
    <name evidence="12" type="ORF">BN869_000005591_1</name>
</gene>
<dbReference type="GO" id="GO:0046654">
    <property type="term" value="P:tetrahydrofolate biosynthetic process"/>
    <property type="evidence" value="ECO:0007669"/>
    <property type="project" value="InterPro"/>
</dbReference>
<comment type="pathway">
    <text evidence="2">Cofactor biosynthesis; 7,8-dihydroneopterin triphosphate biosynthesis; 7,8-dihydroneopterin triphosphate from GTP: step 1/1.</text>
</comment>
<dbReference type="GO" id="GO:0008270">
    <property type="term" value="F:zinc ion binding"/>
    <property type="evidence" value="ECO:0007669"/>
    <property type="project" value="TreeGrafter"/>
</dbReference>
<dbReference type="SUPFAM" id="SSF55620">
    <property type="entry name" value="Tetrahydrobiopterin biosynthesis enzymes-like"/>
    <property type="match status" value="1"/>
</dbReference>
<dbReference type="GO" id="GO:0006729">
    <property type="term" value="P:tetrahydrobiopterin biosynthetic process"/>
    <property type="evidence" value="ECO:0007669"/>
    <property type="project" value="TreeGrafter"/>
</dbReference>
<dbReference type="AlphaFoldDB" id="A0A0B7JX00"/>
<dbReference type="FunFam" id="1.10.286.10:FF:000003">
    <property type="entry name" value="GTP cyclohydrolase 1"/>
    <property type="match status" value="1"/>
</dbReference>
<dbReference type="NCBIfam" id="NF006825">
    <property type="entry name" value="PRK09347.1-2"/>
    <property type="match status" value="1"/>
</dbReference>
<evidence type="ECO:0000256" key="3">
    <source>
        <dbReference type="ARBA" id="ARBA00008085"/>
    </source>
</evidence>
<dbReference type="InterPro" id="IPR020602">
    <property type="entry name" value="GTP_CycHdrlase_I_dom"/>
</dbReference>
<evidence type="ECO:0000313" key="12">
    <source>
        <dbReference type="EMBL" id="CEO49534.1"/>
    </source>
</evidence>
<dbReference type="NCBIfam" id="NF006826">
    <property type="entry name" value="PRK09347.1-3"/>
    <property type="match status" value="1"/>
</dbReference>
<dbReference type="PROSITE" id="PS00859">
    <property type="entry name" value="GTP_CYCLOHYDROL_1_1"/>
    <property type="match status" value="1"/>
</dbReference>
<dbReference type="GO" id="GO:0046656">
    <property type="term" value="P:folic acid biosynthetic process"/>
    <property type="evidence" value="ECO:0007669"/>
    <property type="project" value="UniProtKB-KW"/>
</dbReference>
<comment type="catalytic activity">
    <reaction evidence="1">
        <text>GTP + H2O = 7,8-dihydroneopterin 3'-triphosphate + formate + H(+)</text>
        <dbReference type="Rhea" id="RHEA:17473"/>
        <dbReference type="ChEBI" id="CHEBI:15377"/>
        <dbReference type="ChEBI" id="CHEBI:15378"/>
        <dbReference type="ChEBI" id="CHEBI:15740"/>
        <dbReference type="ChEBI" id="CHEBI:37565"/>
        <dbReference type="ChEBI" id="CHEBI:58462"/>
        <dbReference type="EC" id="3.5.4.16"/>
    </reaction>
</comment>
<dbReference type="HAMAP" id="MF_00223">
    <property type="entry name" value="FolE"/>
    <property type="match status" value="1"/>
</dbReference>
<dbReference type="InterPro" id="IPR043133">
    <property type="entry name" value="GTP-CH-I_C/QueF"/>
</dbReference>
<dbReference type="PROSITE" id="PS00860">
    <property type="entry name" value="GTP_CYCLOHYDROL_1_2"/>
    <property type="match status" value="1"/>
</dbReference>
<comment type="similarity">
    <text evidence="3">Belongs to the GTP cyclohydrolase I family.</text>
</comment>
<dbReference type="Pfam" id="PF01227">
    <property type="entry name" value="GTP_cyclohydroI"/>
    <property type="match status" value="1"/>
</dbReference>
<feature type="domain" description="GTP cyclohydrolase I" evidence="11">
    <location>
        <begin position="32"/>
        <end position="209"/>
    </location>
</feature>
<evidence type="ECO:0000259" key="11">
    <source>
        <dbReference type="Pfam" id="PF01227"/>
    </source>
</evidence>
<keyword evidence="6" id="KW-0547">Nucleotide-binding</keyword>
<dbReference type="CDD" id="cd00642">
    <property type="entry name" value="GTP_cyclohydro1"/>
    <property type="match status" value="1"/>
</dbReference>
<keyword evidence="8" id="KW-0289">Folate biosynthesis</keyword>
<evidence type="ECO:0000256" key="8">
    <source>
        <dbReference type="ARBA" id="ARBA00022909"/>
    </source>
</evidence>
<evidence type="ECO:0000256" key="1">
    <source>
        <dbReference type="ARBA" id="ARBA00001052"/>
    </source>
</evidence>
<dbReference type="InterPro" id="IPR018234">
    <property type="entry name" value="GTP_CycHdrlase_I_CS"/>
</dbReference>